<comment type="caution">
    <text evidence="2">The sequence shown here is derived from an EMBL/GenBank/DDBJ whole genome shotgun (WGS) entry which is preliminary data.</text>
</comment>
<feature type="compositionally biased region" description="Basic and acidic residues" evidence="1">
    <location>
        <begin position="28"/>
        <end position="41"/>
    </location>
</feature>
<organism evidence="2 3">
    <name type="scientific">Paenibacillus farraposensis</name>
    <dbReference type="NCBI Taxonomy" id="2807095"/>
    <lineage>
        <taxon>Bacteria</taxon>
        <taxon>Bacillati</taxon>
        <taxon>Bacillota</taxon>
        <taxon>Bacilli</taxon>
        <taxon>Bacillales</taxon>
        <taxon>Paenibacillaceae</taxon>
        <taxon>Paenibacillus</taxon>
    </lineage>
</organism>
<sequence length="41" mass="4786">MPRLKRYLHRGEAPLLKQVNDEQIVPSKQEKAHNDADLLAY</sequence>
<dbReference type="Proteomes" id="UP001597340">
    <property type="component" value="Unassembled WGS sequence"/>
</dbReference>
<name>A0ABW4D9Q4_9BACL</name>
<accession>A0ABW4D9Q4</accession>
<proteinExistence type="predicted"/>
<protein>
    <submittedName>
        <fullName evidence="2">Uncharacterized protein</fullName>
    </submittedName>
</protein>
<evidence type="ECO:0000313" key="2">
    <source>
        <dbReference type="EMBL" id="MFD1461229.1"/>
    </source>
</evidence>
<reference evidence="3" key="1">
    <citation type="journal article" date="2019" name="Int. J. Syst. Evol. Microbiol.">
        <title>The Global Catalogue of Microorganisms (GCM) 10K type strain sequencing project: providing services to taxonomists for standard genome sequencing and annotation.</title>
        <authorList>
            <consortium name="The Broad Institute Genomics Platform"/>
            <consortium name="The Broad Institute Genome Sequencing Center for Infectious Disease"/>
            <person name="Wu L."/>
            <person name="Ma J."/>
        </authorList>
    </citation>
    <scope>NUCLEOTIDE SEQUENCE [LARGE SCALE GENOMIC DNA]</scope>
    <source>
        <strain evidence="3">CCM 9147</strain>
    </source>
</reference>
<dbReference type="RefSeq" id="WP_267497782.1">
    <property type="nucleotide sequence ID" value="NZ_JAFFQR010000112.1"/>
</dbReference>
<feature type="region of interest" description="Disordered" evidence="1">
    <location>
        <begin position="19"/>
        <end position="41"/>
    </location>
</feature>
<gene>
    <name evidence="2" type="ORF">ACFQ5D_07185</name>
</gene>
<evidence type="ECO:0000256" key="1">
    <source>
        <dbReference type="SAM" id="MobiDB-lite"/>
    </source>
</evidence>
<keyword evidence="3" id="KW-1185">Reference proteome</keyword>
<evidence type="ECO:0000313" key="3">
    <source>
        <dbReference type="Proteomes" id="UP001597340"/>
    </source>
</evidence>
<dbReference type="EMBL" id="JBHTNZ010000006">
    <property type="protein sequence ID" value="MFD1461229.1"/>
    <property type="molecule type" value="Genomic_DNA"/>
</dbReference>